<keyword evidence="1" id="KW-0677">Repeat</keyword>
<gene>
    <name evidence="3" type="ORF">L195_g008613</name>
</gene>
<dbReference type="InterPro" id="IPR011990">
    <property type="entry name" value="TPR-like_helical_dom_sf"/>
</dbReference>
<reference evidence="3 4" key="1">
    <citation type="journal article" date="2014" name="Am. J. Bot.">
        <title>Genome assembly and annotation for red clover (Trifolium pratense; Fabaceae).</title>
        <authorList>
            <person name="Istvanek J."/>
            <person name="Jaros M."/>
            <person name="Krenek A."/>
            <person name="Repkova J."/>
        </authorList>
    </citation>
    <scope>NUCLEOTIDE SEQUENCE [LARGE SCALE GENOMIC DNA]</scope>
    <source>
        <strain evidence="4">cv. Tatra</strain>
        <tissue evidence="3">Young leaves</tissue>
    </source>
</reference>
<evidence type="ECO:0000256" key="2">
    <source>
        <dbReference type="PROSITE-ProRule" id="PRU00708"/>
    </source>
</evidence>
<dbReference type="NCBIfam" id="TIGR00756">
    <property type="entry name" value="PPR"/>
    <property type="match status" value="1"/>
</dbReference>
<comment type="caution">
    <text evidence="3">The sequence shown here is derived from an EMBL/GenBank/DDBJ whole genome shotgun (WGS) entry which is preliminary data.</text>
</comment>
<name>A0A2K3P9M2_TRIPR</name>
<dbReference type="EMBL" id="ASHM01004953">
    <property type="protein sequence ID" value="PNY11993.1"/>
    <property type="molecule type" value="Genomic_DNA"/>
</dbReference>
<dbReference type="GO" id="GO:0009658">
    <property type="term" value="P:chloroplast organization"/>
    <property type="evidence" value="ECO:0007669"/>
    <property type="project" value="InterPro"/>
</dbReference>
<proteinExistence type="predicted"/>
<evidence type="ECO:0000256" key="1">
    <source>
        <dbReference type="ARBA" id="ARBA00022737"/>
    </source>
</evidence>
<dbReference type="STRING" id="57577.A0A2K3P9M2"/>
<dbReference type="InterPro" id="IPR002885">
    <property type="entry name" value="PPR_rpt"/>
</dbReference>
<organism evidence="3 4">
    <name type="scientific">Trifolium pratense</name>
    <name type="common">Red clover</name>
    <dbReference type="NCBI Taxonomy" id="57577"/>
    <lineage>
        <taxon>Eukaryota</taxon>
        <taxon>Viridiplantae</taxon>
        <taxon>Streptophyta</taxon>
        <taxon>Embryophyta</taxon>
        <taxon>Tracheophyta</taxon>
        <taxon>Spermatophyta</taxon>
        <taxon>Magnoliopsida</taxon>
        <taxon>eudicotyledons</taxon>
        <taxon>Gunneridae</taxon>
        <taxon>Pentapetalae</taxon>
        <taxon>rosids</taxon>
        <taxon>fabids</taxon>
        <taxon>Fabales</taxon>
        <taxon>Fabaceae</taxon>
        <taxon>Papilionoideae</taxon>
        <taxon>50 kb inversion clade</taxon>
        <taxon>NPAAA clade</taxon>
        <taxon>Hologalegina</taxon>
        <taxon>IRL clade</taxon>
        <taxon>Trifolieae</taxon>
        <taxon>Trifolium</taxon>
    </lineage>
</organism>
<dbReference type="AlphaFoldDB" id="A0A2K3P9M2"/>
<dbReference type="InterPro" id="IPR044190">
    <property type="entry name" value="THA8-like"/>
</dbReference>
<protein>
    <recommendedName>
        <fullName evidence="5">Pentatricopeptide repeat-containing protein</fullName>
    </recommendedName>
</protein>
<reference evidence="3 4" key="2">
    <citation type="journal article" date="2017" name="Front. Plant Sci.">
        <title>Gene Classification and Mining of Molecular Markers Useful in Red Clover (Trifolium pratense) Breeding.</title>
        <authorList>
            <person name="Istvanek J."/>
            <person name="Dluhosova J."/>
            <person name="Dluhos P."/>
            <person name="Patkova L."/>
            <person name="Nedelnik J."/>
            <person name="Repkova J."/>
        </authorList>
    </citation>
    <scope>NUCLEOTIDE SEQUENCE [LARGE SCALE GENOMIC DNA]</scope>
    <source>
        <strain evidence="4">cv. Tatra</strain>
        <tissue evidence="3">Young leaves</tissue>
    </source>
</reference>
<dbReference type="Proteomes" id="UP000236291">
    <property type="component" value="Unassembled WGS sequence"/>
</dbReference>
<dbReference type="GO" id="GO:0003723">
    <property type="term" value="F:RNA binding"/>
    <property type="evidence" value="ECO:0007669"/>
    <property type="project" value="InterPro"/>
</dbReference>
<dbReference type="Gene3D" id="1.25.40.10">
    <property type="entry name" value="Tetratricopeptide repeat domain"/>
    <property type="match status" value="1"/>
</dbReference>
<accession>A0A2K3P9M2</accession>
<sequence>MIEMAEEMFNRVVEKGLKPDTRLFNEMIGAYLQVDNTEKAMNLYRSMKDSGCLPDELTFTILIKNLLKNGEHELVETLKKESFDYVNEHDKFVQRVQQKHWMKFYCTGFIVEMLLSVINFHHFGWRRFTGPFHTFELQPNIICVLGGGNCQIGCSYVMFEYDRHQWFKVLAWFVGSQGTEIVCTLQYCFHAVDNLSLRNVIKRL</sequence>
<evidence type="ECO:0000313" key="4">
    <source>
        <dbReference type="Proteomes" id="UP000236291"/>
    </source>
</evidence>
<evidence type="ECO:0008006" key="5">
    <source>
        <dbReference type="Google" id="ProtNLM"/>
    </source>
</evidence>
<dbReference type="PANTHER" id="PTHR47594:SF5">
    <property type="entry name" value="PENTACOTRIPEPTIDE-REPEAT REGION OF PRORP DOMAIN-CONTAINING PROTEIN"/>
    <property type="match status" value="1"/>
</dbReference>
<dbReference type="PROSITE" id="PS51375">
    <property type="entry name" value="PPR"/>
    <property type="match status" value="1"/>
</dbReference>
<evidence type="ECO:0000313" key="3">
    <source>
        <dbReference type="EMBL" id="PNY11993.1"/>
    </source>
</evidence>
<feature type="repeat" description="PPR" evidence="2">
    <location>
        <begin position="20"/>
        <end position="54"/>
    </location>
</feature>
<dbReference type="PANTHER" id="PTHR47594">
    <property type="entry name" value="PPR CONTAINING PLANT-LIKE PROTEIN"/>
    <property type="match status" value="1"/>
</dbReference>
<dbReference type="Pfam" id="PF13041">
    <property type="entry name" value="PPR_2"/>
    <property type="match status" value="1"/>
</dbReference>
<dbReference type="GO" id="GO:0000373">
    <property type="term" value="P:Group II intron splicing"/>
    <property type="evidence" value="ECO:0007669"/>
    <property type="project" value="InterPro"/>
</dbReference>